<dbReference type="NCBIfam" id="NF009806">
    <property type="entry name" value="PRK13290.1"/>
    <property type="match status" value="1"/>
</dbReference>
<dbReference type="PANTHER" id="PTHR39289:SF1">
    <property type="entry name" value="L-ECTOINE SYNTHASE"/>
    <property type="match status" value="1"/>
</dbReference>
<evidence type="ECO:0000256" key="1">
    <source>
        <dbReference type="ARBA" id="ARBA00005181"/>
    </source>
</evidence>
<accession>A0A369TAI7</accession>
<dbReference type="Proteomes" id="UP000253941">
    <property type="component" value="Unassembled WGS sequence"/>
</dbReference>
<dbReference type="InterPro" id="IPR014710">
    <property type="entry name" value="RmlC-like_jellyroll"/>
</dbReference>
<dbReference type="CDD" id="cd06978">
    <property type="entry name" value="cupin_EctC"/>
    <property type="match status" value="1"/>
</dbReference>
<evidence type="ECO:0000313" key="9">
    <source>
        <dbReference type="EMBL" id="RDD62323.1"/>
    </source>
</evidence>
<comment type="catalytic activity">
    <reaction evidence="7 8">
        <text>(2S)-4-acetamido-2-aminobutanoate = L-ectoine + H2O</text>
        <dbReference type="Rhea" id="RHEA:17281"/>
        <dbReference type="ChEBI" id="CHEBI:15377"/>
        <dbReference type="ChEBI" id="CHEBI:58515"/>
        <dbReference type="ChEBI" id="CHEBI:58929"/>
        <dbReference type="EC" id="4.2.1.108"/>
    </reaction>
</comment>
<dbReference type="AlphaFoldDB" id="A0A369TAI7"/>
<dbReference type="EC" id="4.2.1.108" evidence="3 8"/>
<reference evidence="9 10" key="1">
    <citation type="submission" date="2018-07" db="EMBL/GenBank/DDBJ databases">
        <title>Venubactetium sediminum gen. nov., sp. nov., isolated from a marine solar saltern.</title>
        <authorList>
            <person name="Wang S."/>
        </authorList>
    </citation>
    <scope>NUCLEOTIDE SEQUENCE [LARGE SCALE GENOMIC DNA]</scope>
    <source>
        <strain evidence="9 10">WD2A32</strain>
    </source>
</reference>
<evidence type="ECO:0000313" key="10">
    <source>
        <dbReference type="Proteomes" id="UP000253941"/>
    </source>
</evidence>
<dbReference type="InterPro" id="IPR011051">
    <property type="entry name" value="RmlC_Cupin_sf"/>
</dbReference>
<dbReference type="HAMAP" id="MF_01255">
    <property type="entry name" value="Ectoine_synth"/>
    <property type="match status" value="1"/>
</dbReference>
<comment type="pathway">
    <text evidence="1 8">Amine and polyamine biosynthesis; ectoine biosynthesis; L-ectoine from L-aspartate 4-semialdehyde: step 3/3.</text>
</comment>
<dbReference type="UniPathway" id="UPA00067">
    <property type="reaction ID" value="UER00123"/>
</dbReference>
<evidence type="ECO:0000256" key="3">
    <source>
        <dbReference type="ARBA" id="ARBA00013192"/>
    </source>
</evidence>
<evidence type="ECO:0000256" key="8">
    <source>
        <dbReference type="HAMAP-Rule" id="MF_01255"/>
    </source>
</evidence>
<dbReference type="RefSeq" id="WP_114581835.1">
    <property type="nucleotide sequence ID" value="NZ_QPMH01000006.1"/>
</dbReference>
<comment type="function">
    <text evidence="8">Catalyzes the circularization of gamma-N-acetyl-alpha,gamma-diaminobutyric acid (ADABA) to ectoine (1,4,5,6-tetrahydro-2-methyl-4-pyrimidine carboxylic acid), which is an excellent osmoprotectant.</text>
</comment>
<dbReference type="GO" id="GO:0019491">
    <property type="term" value="P:ectoine biosynthetic process"/>
    <property type="evidence" value="ECO:0007669"/>
    <property type="project" value="UniProtKB-UniRule"/>
</dbReference>
<dbReference type="EMBL" id="QPMH01000006">
    <property type="protein sequence ID" value="RDD62323.1"/>
    <property type="molecule type" value="Genomic_DNA"/>
</dbReference>
<dbReference type="InterPro" id="IPR010462">
    <property type="entry name" value="Ectoine_synth"/>
</dbReference>
<comment type="similarity">
    <text evidence="2 8">Belongs to the ectoine synthase family.</text>
</comment>
<organism evidence="9 10">
    <name type="scientific">Ferruginivarius sediminum</name>
    <dbReference type="NCBI Taxonomy" id="2661937"/>
    <lineage>
        <taxon>Bacteria</taxon>
        <taxon>Pseudomonadati</taxon>
        <taxon>Pseudomonadota</taxon>
        <taxon>Alphaproteobacteria</taxon>
        <taxon>Rhodospirillales</taxon>
        <taxon>Rhodospirillaceae</taxon>
        <taxon>Ferruginivarius</taxon>
    </lineage>
</organism>
<comment type="caution">
    <text evidence="9">The sequence shown here is derived from an EMBL/GenBank/DDBJ whole genome shotgun (WGS) entry which is preliminary data.</text>
</comment>
<keyword evidence="10" id="KW-1185">Reference proteome</keyword>
<proteinExistence type="inferred from homology"/>
<evidence type="ECO:0000256" key="5">
    <source>
        <dbReference type="ARBA" id="ARBA00023239"/>
    </source>
</evidence>
<evidence type="ECO:0000256" key="4">
    <source>
        <dbReference type="ARBA" id="ARBA00019707"/>
    </source>
</evidence>
<name>A0A369TAI7_9PROT</name>
<protein>
    <recommendedName>
        <fullName evidence="4 8">L-ectoine synthase</fullName>
        <ecNumber evidence="3 8">4.2.1.108</ecNumber>
    </recommendedName>
    <alternativeName>
        <fullName evidence="6 8">N-acetyldiaminobutyrate dehydratase</fullName>
    </alternativeName>
</protein>
<sequence length="132" mass="14824">MLIRSFKDIEGSERDVKGALGTWRSKRIILADDGVGFSLHETTVYPGTETTLWYKHHYEAVLCVEGECELTNEDTGEVFNITPGDMYLLDNHDRHTLRPKTLFRAICVFNPPVTGREDHDADGAYPPPSADA</sequence>
<dbReference type="PANTHER" id="PTHR39289">
    <property type="match status" value="1"/>
</dbReference>
<evidence type="ECO:0000256" key="7">
    <source>
        <dbReference type="ARBA" id="ARBA00048714"/>
    </source>
</evidence>
<keyword evidence="5 8" id="KW-0456">Lyase</keyword>
<evidence type="ECO:0000256" key="6">
    <source>
        <dbReference type="ARBA" id="ARBA00033271"/>
    </source>
</evidence>
<dbReference type="SUPFAM" id="SSF51182">
    <property type="entry name" value="RmlC-like cupins"/>
    <property type="match status" value="1"/>
</dbReference>
<evidence type="ECO:0000256" key="2">
    <source>
        <dbReference type="ARBA" id="ARBA00009637"/>
    </source>
</evidence>
<gene>
    <name evidence="8" type="primary">ectC</name>
    <name evidence="9" type="ORF">DRB17_08835</name>
</gene>
<dbReference type="GO" id="GO:0033990">
    <property type="term" value="F:ectoine synthase activity"/>
    <property type="evidence" value="ECO:0007669"/>
    <property type="project" value="UniProtKB-EC"/>
</dbReference>
<dbReference type="Pfam" id="PF06339">
    <property type="entry name" value="Ectoine_synth"/>
    <property type="match status" value="1"/>
</dbReference>
<dbReference type="Gene3D" id="2.60.120.10">
    <property type="entry name" value="Jelly Rolls"/>
    <property type="match status" value="1"/>
</dbReference>